<dbReference type="InterPro" id="IPR047272">
    <property type="entry name" value="S49_SppA_C"/>
</dbReference>
<dbReference type="PANTHER" id="PTHR42987:SF7">
    <property type="entry name" value="SIGNAL PEPTIDE PEPTIDASE SPPA-RELATED"/>
    <property type="match status" value="1"/>
</dbReference>
<evidence type="ECO:0000313" key="7">
    <source>
        <dbReference type="EMBL" id="SPD73729.1"/>
    </source>
</evidence>
<dbReference type="EC" id="3.4.-.-" evidence="7"/>
<feature type="domain" description="Peptidase S49" evidence="6">
    <location>
        <begin position="102"/>
        <end position="250"/>
    </location>
</feature>
<dbReference type="SUPFAM" id="SSF52096">
    <property type="entry name" value="ClpP/crotonase"/>
    <property type="match status" value="1"/>
</dbReference>
<dbReference type="PANTHER" id="PTHR42987">
    <property type="entry name" value="PEPTIDASE S49"/>
    <property type="match status" value="1"/>
</dbReference>
<keyword evidence="2" id="KW-0645">Protease</keyword>
<name>A0A445MWE2_9BACT</name>
<dbReference type="GO" id="GO:0006508">
    <property type="term" value="P:proteolysis"/>
    <property type="evidence" value="ECO:0007669"/>
    <property type="project" value="UniProtKB-KW"/>
</dbReference>
<reference evidence="7" key="1">
    <citation type="submission" date="2018-01" db="EMBL/GenBank/DDBJ databases">
        <authorList>
            <person name="Regsiter A."/>
            <person name="William W."/>
        </authorList>
    </citation>
    <scope>NUCLEOTIDE SEQUENCE</scope>
    <source>
        <strain evidence="7">TRIP AH-1</strain>
    </source>
</reference>
<dbReference type="Gene3D" id="3.90.226.10">
    <property type="entry name" value="2-enoyl-CoA Hydratase, Chain A, domain 1"/>
    <property type="match status" value="1"/>
</dbReference>
<dbReference type="InterPro" id="IPR002142">
    <property type="entry name" value="Peptidase_S49"/>
</dbReference>
<evidence type="ECO:0000256" key="3">
    <source>
        <dbReference type="ARBA" id="ARBA00022801"/>
    </source>
</evidence>
<evidence type="ECO:0000259" key="6">
    <source>
        <dbReference type="Pfam" id="PF01343"/>
    </source>
</evidence>
<accession>A0A445MWE2</accession>
<feature type="transmembrane region" description="Helical" evidence="5">
    <location>
        <begin position="6"/>
        <end position="30"/>
    </location>
</feature>
<sequence>MADKKHPILTAVVILLAIGLFLCISMFIVIKMVDPASKLTFSDKIGVIPVDGAILDSRLMLDQLVAFREDNNIKAIIIRINSPGGAVGPSQELYREIQKTIQTKKVVASLGGVAASGGYYIASAADKIVANPGTLTGSIGVVMEFFRFEDLLNKIGVRLEVLKSGEFKDIGSPHRELTDRDREIISGIIADIQNQFVQAVASGRNLPVEKVNEIADGRVFSGSKAKELDLVDVLGNFNDAVNLAKEIAGIKGDAILVYPKKSRLEIWESFVDGTTQSVARALQAIKPRLAYEWCGY</sequence>
<dbReference type="CDD" id="cd07023">
    <property type="entry name" value="S49_Sppa_N_C"/>
    <property type="match status" value="1"/>
</dbReference>
<keyword evidence="5" id="KW-1133">Transmembrane helix</keyword>
<keyword evidence="5" id="KW-0812">Transmembrane</keyword>
<dbReference type="Gene3D" id="6.20.330.10">
    <property type="match status" value="1"/>
</dbReference>
<evidence type="ECO:0000256" key="5">
    <source>
        <dbReference type="SAM" id="Phobius"/>
    </source>
</evidence>
<dbReference type="GO" id="GO:0008236">
    <property type="term" value="F:serine-type peptidase activity"/>
    <property type="evidence" value="ECO:0007669"/>
    <property type="project" value="UniProtKB-KW"/>
</dbReference>
<dbReference type="Pfam" id="PF01343">
    <property type="entry name" value="Peptidase_S49"/>
    <property type="match status" value="1"/>
</dbReference>
<dbReference type="InterPro" id="IPR029045">
    <property type="entry name" value="ClpP/crotonase-like_dom_sf"/>
</dbReference>
<keyword evidence="4" id="KW-0720">Serine protease</keyword>
<keyword evidence="3 7" id="KW-0378">Hydrolase</keyword>
<evidence type="ECO:0000256" key="4">
    <source>
        <dbReference type="ARBA" id="ARBA00022825"/>
    </source>
</evidence>
<evidence type="ECO:0000256" key="1">
    <source>
        <dbReference type="ARBA" id="ARBA00008683"/>
    </source>
</evidence>
<evidence type="ECO:0000256" key="2">
    <source>
        <dbReference type="ARBA" id="ARBA00022670"/>
    </source>
</evidence>
<dbReference type="InterPro" id="IPR004635">
    <property type="entry name" value="Pept_S49_SppA"/>
</dbReference>
<comment type="similarity">
    <text evidence="1">Belongs to the peptidase S49 family.</text>
</comment>
<gene>
    <name evidence="7" type="primary">sppA</name>
    <name evidence="7" type="ORF">PITCH_A1920068</name>
</gene>
<keyword evidence="5" id="KW-0472">Membrane</keyword>
<dbReference type="EMBL" id="OJIN01000104">
    <property type="protein sequence ID" value="SPD73729.1"/>
    <property type="molecule type" value="Genomic_DNA"/>
</dbReference>
<dbReference type="NCBIfam" id="TIGR00706">
    <property type="entry name" value="SppA_dom"/>
    <property type="match status" value="1"/>
</dbReference>
<dbReference type="AlphaFoldDB" id="A0A445MWE2"/>
<proteinExistence type="inferred from homology"/>
<organism evidence="7">
    <name type="scientific">uncultured Desulfobacterium sp</name>
    <dbReference type="NCBI Taxonomy" id="201089"/>
    <lineage>
        <taxon>Bacteria</taxon>
        <taxon>Pseudomonadati</taxon>
        <taxon>Thermodesulfobacteriota</taxon>
        <taxon>Desulfobacteria</taxon>
        <taxon>Desulfobacterales</taxon>
        <taxon>Desulfobacteriaceae</taxon>
        <taxon>Desulfobacterium</taxon>
        <taxon>environmental samples</taxon>
    </lineage>
</organism>
<protein>
    <submittedName>
        <fullName evidence="7">Signal peptide peptidase SppA, 36K type</fullName>
        <ecNumber evidence="7">3.4.-.-</ecNumber>
    </submittedName>
</protein>